<accession>A0A2Z4PWA8</accession>
<dbReference type="InterPro" id="IPR052048">
    <property type="entry name" value="ST_Response_Regulator"/>
</dbReference>
<dbReference type="SUPFAM" id="SSF52172">
    <property type="entry name" value="CheY-like"/>
    <property type="match status" value="1"/>
</dbReference>
<dbReference type="EMBL" id="CP016181">
    <property type="protein sequence ID" value="AWY01770.1"/>
    <property type="molecule type" value="Genomic_DNA"/>
</dbReference>
<dbReference type="Proteomes" id="UP000249898">
    <property type="component" value="Chromosome"/>
</dbReference>
<dbReference type="GO" id="GO:0016301">
    <property type="term" value="F:kinase activity"/>
    <property type="evidence" value="ECO:0007669"/>
    <property type="project" value="UniProtKB-KW"/>
</dbReference>
<dbReference type="InterPro" id="IPR001789">
    <property type="entry name" value="Sig_transdc_resp-reg_receiver"/>
</dbReference>
<keyword evidence="1" id="KW-0597">Phosphoprotein</keyword>
<dbReference type="OrthoDB" id="9800897at2"/>
<evidence type="ECO:0000313" key="3">
    <source>
        <dbReference type="EMBL" id="AWY01770.1"/>
    </source>
</evidence>
<dbReference type="AlphaFoldDB" id="A0A2Z4PWA8"/>
<evidence type="ECO:0000256" key="1">
    <source>
        <dbReference type="PROSITE-ProRule" id="PRU00169"/>
    </source>
</evidence>
<evidence type="ECO:0000313" key="4">
    <source>
        <dbReference type="Proteomes" id="UP000249898"/>
    </source>
</evidence>
<dbReference type="PANTHER" id="PTHR43228:SF1">
    <property type="entry name" value="TWO-COMPONENT RESPONSE REGULATOR ARR22"/>
    <property type="match status" value="1"/>
</dbReference>
<gene>
    <name evidence="3" type="ORF">A8139_18750</name>
</gene>
<feature type="domain" description="Response regulatory" evidence="2">
    <location>
        <begin position="6"/>
        <end position="123"/>
    </location>
</feature>
<proteinExistence type="predicted"/>
<dbReference type="Gene3D" id="3.40.50.2300">
    <property type="match status" value="1"/>
</dbReference>
<dbReference type="GO" id="GO:0000160">
    <property type="term" value="P:phosphorelay signal transduction system"/>
    <property type="evidence" value="ECO:0007669"/>
    <property type="project" value="InterPro"/>
</dbReference>
<protein>
    <submittedName>
        <fullName evidence="3">Histidine kinase</fullName>
    </submittedName>
</protein>
<dbReference type="RefSeq" id="WP_112140536.1">
    <property type="nucleotide sequence ID" value="NZ_CP016181.1"/>
</dbReference>
<feature type="modified residue" description="4-aspartylphosphate" evidence="1">
    <location>
        <position position="56"/>
    </location>
</feature>
<name>A0A2Z4PWA8_9GAMM</name>
<organism evidence="3 4">
    <name type="scientific">Marinomonas primoryensis</name>
    <dbReference type="NCBI Taxonomy" id="178399"/>
    <lineage>
        <taxon>Bacteria</taxon>
        <taxon>Pseudomonadati</taxon>
        <taxon>Pseudomonadota</taxon>
        <taxon>Gammaproteobacteria</taxon>
        <taxon>Oceanospirillales</taxon>
        <taxon>Oceanospirillaceae</taxon>
        <taxon>Marinomonas</taxon>
    </lineage>
</organism>
<dbReference type="InterPro" id="IPR011006">
    <property type="entry name" value="CheY-like_superfamily"/>
</dbReference>
<evidence type="ECO:0000259" key="2">
    <source>
        <dbReference type="PROSITE" id="PS50110"/>
    </source>
</evidence>
<dbReference type="CDD" id="cd19923">
    <property type="entry name" value="REC_CheY_CheY3"/>
    <property type="match status" value="1"/>
</dbReference>
<reference evidence="3 4" key="1">
    <citation type="submission" date="2016-06" db="EMBL/GenBank/DDBJ databases">
        <title>The sequenced genome of the ice-adhering bacterium Marinomonas primoryensis, from Antarctica.</title>
        <authorList>
            <person name="Graham L."/>
            <person name="Vance T.D.R."/>
            <person name="Davies P.L."/>
        </authorList>
    </citation>
    <scope>NUCLEOTIDE SEQUENCE [LARGE SCALE GENOMIC DNA]</scope>
    <source>
        <strain evidence="3 4">AceL</strain>
    </source>
</reference>
<dbReference type="PROSITE" id="PS50110">
    <property type="entry name" value="RESPONSE_REGULATORY"/>
    <property type="match status" value="1"/>
</dbReference>
<dbReference type="NCBIfam" id="NF007901">
    <property type="entry name" value="PRK10610.1"/>
    <property type="match status" value="1"/>
</dbReference>
<dbReference type="PANTHER" id="PTHR43228">
    <property type="entry name" value="TWO-COMPONENT RESPONSE REGULATOR"/>
    <property type="match status" value="1"/>
</dbReference>
<keyword evidence="3" id="KW-0418">Kinase</keyword>
<dbReference type="SMART" id="SM00448">
    <property type="entry name" value="REC"/>
    <property type="match status" value="1"/>
</dbReference>
<keyword evidence="3" id="KW-0808">Transferase</keyword>
<dbReference type="Pfam" id="PF00072">
    <property type="entry name" value="Response_reg"/>
    <property type="match status" value="1"/>
</dbReference>
<sequence length="130" mass="14326">MDKNMKILIVDDFSTMRRIIKNLLRDLGFTNTVEADDGTTALPMLQGGTIDFLVTDWNMPGMTGIELLRAVRADGKLKSIPVLMVTAEAKRDQIISAAQAGVNGYVVKPFTAVALKEKIEKIFERIDAAK</sequence>